<gene>
    <name evidence="2" type="ORF">OVN521_LOCUS51305</name>
</gene>
<sequence>TRMSPYARQTFYPMYTQRDIHSPSPRTTADYA</sequence>
<reference evidence="2" key="1">
    <citation type="submission" date="2021-02" db="EMBL/GenBank/DDBJ databases">
        <authorList>
            <person name="Nowell W R."/>
        </authorList>
    </citation>
    <scope>NUCLEOTIDE SEQUENCE</scope>
</reference>
<comment type="caution">
    <text evidence="2">The sequence shown here is derived from an EMBL/GenBank/DDBJ whole genome shotgun (WGS) entry which is preliminary data.</text>
</comment>
<feature type="region of interest" description="Disordered" evidence="1">
    <location>
        <begin position="1"/>
        <end position="32"/>
    </location>
</feature>
<evidence type="ECO:0000256" key="1">
    <source>
        <dbReference type="SAM" id="MobiDB-lite"/>
    </source>
</evidence>
<evidence type="ECO:0000313" key="2">
    <source>
        <dbReference type="EMBL" id="CAF4784562.1"/>
    </source>
</evidence>
<name>A0A821NH48_9BILA</name>
<feature type="non-terminal residue" evidence="2">
    <location>
        <position position="1"/>
    </location>
</feature>
<dbReference type="Proteomes" id="UP000663866">
    <property type="component" value="Unassembled WGS sequence"/>
</dbReference>
<dbReference type="EMBL" id="CAJOBG010122582">
    <property type="protein sequence ID" value="CAF4784562.1"/>
    <property type="molecule type" value="Genomic_DNA"/>
</dbReference>
<accession>A0A821NH48</accession>
<dbReference type="AlphaFoldDB" id="A0A821NH48"/>
<organism evidence="2 3">
    <name type="scientific">Rotaria magnacalcarata</name>
    <dbReference type="NCBI Taxonomy" id="392030"/>
    <lineage>
        <taxon>Eukaryota</taxon>
        <taxon>Metazoa</taxon>
        <taxon>Spiralia</taxon>
        <taxon>Gnathifera</taxon>
        <taxon>Rotifera</taxon>
        <taxon>Eurotatoria</taxon>
        <taxon>Bdelloidea</taxon>
        <taxon>Philodinida</taxon>
        <taxon>Philodinidae</taxon>
        <taxon>Rotaria</taxon>
    </lineage>
</organism>
<proteinExistence type="predicted"/>
<keyword evidence="3" id="KW-1185">Reference proteome</keyword>
<protein>
    <submittedName>
        <fullName evidence="2">Uncharacterized protein</fullName>
    </submittedName>
</protein>
<evidence type="ECO:0000313" key="3">
    <source>
        <dbReference type="Proteomes" id="UP000663866"/>
    </source>
</evidence>